<comment type="caution">
    <text evidence="14">The sequence shown here is derived from an EMBL/GenBank/DDBJ whole genome shotgun (WGS) entry which is preliminary data.</text>
</comment>
<organism evidence="14 15">
    <name type="scientific">Brachionus calyciflorus</name>
    <dbReference type="NCBI Taxonomy" id="104777"/>
    <lineage>
        <taxon>Eukaryota</taxon>
        <taxon>Metazoa</taxon>
        <taxon>Spiralia</taxon>
        <taxon>Gnathifera</taxon>
        <taxon>Rotifera</taxon>
        <taxon>Eurotatoria</taxon>
        <taxon>Monogononta</taxon>
        <taxon>Pseudotrocha</taxon>
        <taxon>Ploima</taxon>
        <taxon>Brachionidae</taxon>
        <taxon>Brachionus</taxon>
    </lineage>
</organism>
<dbReference type="InterPro" id="IPR016181">
    <property type="entry name" value="Acyl_CoA_acyltransferase"/>
</dbReference>
<keyword evidence="5" id="KW-0479">Metal-binding</keyword>
<comment type="similarity">
    <text evidence="2">Belongs to the MYST (SAS/MOZ) family.</text>
</comment>
<comment type="subcellular location">
    <subcellularLocation>
        <location evidence="1">Nucleus</location>
    </subcellularLocation>
</comment>
<feature type="region of interest" description="Disordered" evidence="12">
    <location>
        <begin position="982"/>
        <end position="1029"/>
    </location>
</feature>
<dbReference type="GO" id="GO:0003712">
    <property type="term" value="F:transcription coregulator activity"/>
    <property type="evidence" value="ECO:0007669"/>
    <property type="project" value="TreeGrafter"/>
</dbReference>
<dbReference type="GO" id="GO:0010484">
    <property type="term" value="F:histone H3 acetyltransferase activity"/>
    <property type="evidence" value="ECO:0007669"/>
    <property type="project" value="TreeGrafter"/>
</dbReference>
<dbReference type="SUPFAM" id="SSF55729">
    <property type="entry name" value="Acyl-CoA N-acyltransferases (Nat)"/>
    <property type="match status" value="2"/>
</dbReference>
<dbReference type="InterPro" id="IPR027417">
    <property type="entry name" value="P-loop_NTPase"/>
</dbReference>
<evidence type="ECO:0000313" key="15">
    <source>
        <dbReference type="Proteomes" id="UP000663879"/>
    </source>
</evidence>
<keyword evidence="15" id="KW-1185">Reference proteome</keyword>
<dbReference type="EMBL" id="CAJNOC010002554">
    <property type="protein sequence ID" value="CAF0939861.1"/>
    <property type="molecule type" value="Genomic_DNA"/>
</dbReference>
<keyword evidence="10" id="KW-0539">Nucleus</keyword>
<dbReference type="GO" id="GO:0005524">
    <property type="term" value="F:ATP binding"/>
    <property type="evidence" value="ECO:0007669"/>
    <property type="project" value="InterPro"/>
</dbReference>
<keyword evidence="6" id="KW-0863">Zinc-finger</keyword>
<proteinExistence type="inferred from homology"/>
<dbReference type="GO" id="GO:0040029">
    <property type="term" value="P:epigenetic regulation of gene expression"/>
    <property type="evidence" value="ECO:0007669"/>
    <property type="project" value="UniProtKB-ARBA"/>
</dbReference>
<dbReference type="SMART" id="SM00382">
    <property type="entry name" value="AAA"/>
    <property type="match status" value="1"/>
</dbReference>
<evidence type="ECO:0000256" key="11">
    <source>
        <dbReference type="PIRSR" id="PIRSR602717-51"/>
    </source>
</evidence>
<evidence type="ECO:0000259" key="13">
    <source>
        <dbReference type="PROSITE" id="PS51726"/>
    </source>
</evidence>
<dbReference type="InterPro" id="IPR003593">
    <property type="entry name" value="AAA+_ATPase"/>
</dbReference>
<dbReference type="Gene3D" id="3.40.630.30">
    <property type="match status" value="1"/>
</dbReference>
<dbReference type="PROSITE" id="PS51726">
    <property type="entry name" value="MYST_HAT"/>
    <property type="match status" value="1"/>
</dbReference>
<evidence type="ECO:0000256" key="9">
    <source>
        <dbReference type="ARBA" id="ARBA00022990"/>
    </source>
</evidence>
<feature type="region of interest" description="Disordered" evidence="12">
    <location>
        <begin position="1"/>
        <end position="21"/>
    </location>
</feature>
<accession>A0A814CD27</accession>
<dbReference type="InterPro" id="IPR002717">
    <property type="entry name" value="HAT_MYST-type"/>
</dbReference>
<dbReference type="FunFam" id="3.30.60.60:FF:000001">
    <property type="entry name" value="Histone acetyltransferase"/>
    <property type="match status" value="1"/>
</dbReference>
<keyword evidence="9" id="KW-0007">Acetylation</keyword>
<feature type="region of interest" description="Disordered" evidence="12">
    <location>
        <begin position="33"/>
        <end position="94"/>
    </location>
</feature>
<dbReference type="Proteomes" id="UP000663879">
    <property type="component" value="Unassembled WGS sequence"/>
</dbReference>
<reference evidence="14" key="1">
    <citation type="submission" date="2021-02" db="EMBL/GenBank/DDBJ databases">
        <authorList>
            <person name="Nowell W R."/>
        </authorList>
    </citation>
    <scope>NUCLEOTIDE SEQUENCE</scope>
    <source>
        <strain evidence="14">Ploen Becks lab</strain>
    </source>
</reference>
<dbReference type="Pfam" id="PF17772">
    <property type="entry name" value="zf-MYST"/>
    <property type="match status" value="1"/>
</dbReference>
<evidence type="ECO:0000313" key="14">
    <source>
        <dbReference type="EMBL" id="CAF0939861.1"/>
    </source>
</evidence>
<dbReference type="GO" id="GO:0003682">
    <property type="term" value="F:chromatin binding"/>
    <property type="evidence" value="ECO:0007669"/>
    <property type="project" value="TreeGrafter"/>
</dbReference>
<evidence type="ECO:0000256" key="3">
    <source>
        <dbReference type="ARBA" id="ARBA00013184"/>
    </source>
</evidence>
<feature type="active site" description="Proton donor/acceptor" evidence="11">
    <location>
        <position position="516"/>
    </location>
</feature>
<feature type="compositionally biased region" description="Low complexity" evidence="12">
    <location>
        <begin position="1156"/>
        <end position="1165"/>
    </location>
</feature>
<dbReference type="Gene3D" id="3.30.60.60">
    <property type="entry name" value="N-acetyl transferase-like"/>
    <property type="match status" value="1"/>
</dbReference>
<evidence type="ECO:0000256" key="7">
    <source>
        <dbReference type="ARBA" id="ARBA00022833"/>
    </source>
</evidence>
<keyword evidence="8" id="KW-0156">Chromatin regulator</keyword>
<feature type="region of interest" description="Disordered" evidence="12">
    <location>
        <begin position="1154"/>
        <end position="1173"/>
    </location>
</feature>
<dbReference type="GO" id="GO:0006357">
    <property type="term" value="P:regulation of transcription by RNA polymerase II"/>
    <property type="evidence" value="ECO:0007669"/>
    <property type="project" value="TreeGrafter"/>
</dbReference>
<evidence type="ECO:0000256" key="12">
    <source>
        <dbReference type="SAM" id="MobiDB-lite"/>
    </source>
</evidence>
<dbReference type="InterPro" id="IPR036388">
    <property type="entry name" value="WH-like_DNA-bd_sf"/>
</dbReference>
<evidence type="ECO:0000256" key="4">
    <source>
        <dbReference type="ARBA" id="ARBA00022679"/>
    </source>
</evidence>
<feature type="compositionally biased region" description="Polar residues" evidence="12">
    <location>
        <begin position="991"/>
        <end position="1008"/>
    </location>
</feature>
<feature type="compositionally biased region" description="Basic and acidic residues" evidence="12">
    <location>
        <begin position="699"/>
        <end position="717"/>
    </location>
</feature>
<evidence type="ECO:0000256" key="10">
    <source>
        <dbReference type="ARBA" id="ARBA00023242"/>
    </source>
</evidence>
<dbReference type="FunFam" id="3.40.630.30:FF:000001">
    <property type="entry name" value="Histone acetyltransferase"/>
    <property type="match status" value="1"/>
</dbReference>
<evidence type="ECO:0000256" key="6">
    <source>
        <dbReference type="ARBA" id="ARBA00022771"/>
    </source>
</evidence>
<feature type="compositionally biased region" description="Low complexity" evidence="12">
    <location>
        <begin position="678"/>
        <end position="689"/>
    </location>
</feature>
<dbReference type="GO" id="GO:0070775">
    <property type="term" value="C:H3 histone acetyltransferase complex"/>
    <property type="evidence" value="ECO:0007669"/>
    <property type="project" value="UniProtKB-ARBA"/>
</dbReference>
<name>A0A814CD27_9BILA</name>
<feature type="compositionally biased region" description="Polar residues" evidence="12">
    <location>
        <begin position="33"/>
        <end position="48"/>
    </location>
</feature>
<evidence type="ECO:0000256" key="8">
    <source>
        <dbReference type="ARBA" id="ARBA00022853"/>
    </source>
</evidence>
<dbReference type="InterPro" id="IPR050603">
    <property type="entry name" value="MYST_HAT"/>
</dbReference>
<dbReference type="Pfam" id="PF00004">
    <property type="entry name" value="AAA"/>
    <property type="match status" value="1"/>
</dbReference>
<feature type="compositionally biased region" description="Polar residues" evidence="12">
    <location>
        <begin position="718"/>
        <end position="729"/>
    </location>
</feature>
<dbReference type="EC" id="2.3.1.48" evidence="3"/>
<evidence type="ECO:0000256" key="2">
    <source>
        <dbReference type="ARBA" id="ARBA00010107"/>
    </source>
</evidence>
<feature type="region of interest" description="Disordered" evidence="12">
    <location>
        <begin position="124"/>
        <end position="151"/>
    </location>
</feature>
<feature type="region of interest" description="Disordered" evidence="12">
    <location>
        <begin position="678"/>
        <end position="735"/>
    </location>
</feature>
<keyword evidence="7" id="KW-0862">Zinc</keyword>
<dbReference type="OrthoDB" id="9996895at2759"/>
<dbReference type="Gene3D" id="3.40.50.300">
    <property type="entry name" value="P-loop containing nucleotide triphosphate hydrolases"/>
    <property type="match status" value="1"/>
</dbReference>
<dbReference type="Pfam" id="PF01853">
    <property type="entry name" value="MOZ_SAS"/>
    <property type="match status" value="1"/>
</dbReference>
<evidence type="ECO:0000256" key="1">
    <source>
        <dbReference type="ARBA" id="ARBA00004123"/>
    </source>
</evidence>
<gene>
    <name evidence="14" type="ORF">OXX778_LOCUS13370</name>
</gene>
<dbReference type="GO" id="GO:0005634">
    <property type="term" value="C:nucleus"/>
    <property type="evidence" value="ECO:0007669"/>
    <property type="project" value="UniProtKB-SubCell"/>
</dbReference>
<feature type="domain" description="MYST-type HAT" evidence="13">
    <location>
        <begin position="294"/>
        <end position="625"/>
    </location>
</feature>
<protein>
    <recommendedName>
        <fullName evidence="3">histone acetyltransferase</fullName>
        <ecNumber evidence="3">2.3.1.48</ecNumber>
    </recommendedName>
</protein>
<keyword evidence="4" id="KW-0808">Transferase</keyword>
<dbReference type="SUPFAM" id="SSF52540">
    <property type="entry name" value="P-loop containing nucleoside triphosphate hydrolases"/>
    <property type="match status" value="1"/>
</dbReference>
<dbReference type="PANTHER" id="PTHR10615:SF217">
    <property type="entry name" value="HISTONE ACETYLTRANSFERASE"/>
    <property type="match status" value="1"/>
</dbReference>
<dbReference type="GO" id="GO:0008270">
    <property type="term" value="F:zinc ion binding"/>
    <property type="evidence" value="ECO:0007669"/>
    <property type="project" value="UniProtKB-KW"/>
</dbReference>
<feature type="compositionally biased region" description="Basic and acidic residues" evidence="12">
    <location>
        <begin position="66"/>
        <end position="80"/>
    </location>
</feature>
<dbReference type="InterPro" id="IPR003959">
    <property type="entry name" value="ATPase_AAA_core"/>
</dbReference>
<dbReference type="InterPro" id="IPR040706">
    <property type="entry name" value="Zf-MYST"/>
</dbReference>
<sequence length="1532" mass="177587">MTEIYNKNEANLNSLTTPPPSNLVDGMSAFFTPSKSQRNNLRLSNKPNFESDDTDTNDTRSPCKHYKTEIKKLNTSDKENQQQTPENKQRDRLTDSLSHIFETGKDYREPKLPQKFNDMIVPKQIKRQRNSPENTTQKKRKKFKFSVQKTPEKLSSESEDVDIEDISDESPKKIIEIKPKIKEVEKIPKEKKPKEKKAKNFNFEIDYEKIRSELNEPVNCTRPVPTGCTQTDVELFRKIQELSKEELQRDDDEILACTSLKIEPKKPNLILNSKTNKKLVLNQISSQTDVTKTTLPRLPEFITFGKYLIETWYSAPYPQEYVQKKVLHICEYCLKYVKSKQVLKLHMQKKCQVYYQKISSESPMKREIIKKNSGHILTAETLLNTNTVVLPHAAMWSPLCPPGNEIYRNSKLSVFEVDGNLNKTYCQNLCLLAKLFLDHKTLYFDVEPFLFYVLTQNDAEGCHLVGYFSKEKHCLQKYNVSCIMVMPQYQKYGYGRFLIDFSYLLSQVENQPGTPEKPLSDLGRLSYESYWKSIVLEKFYHLKSRLKSDKILKFSLKNMSKETGVMYQDLKETLERLNLIKKINNRVLLDLNSKLIEDNWEKLEKISPEKRELLKIDVQNLIWSPYVSNLVRLCQLEMSLDDEKLIEEDPMEDLIIEMSEDDLNLREEIKEFVNVCSSSSNSSVMSGKIPGRRGRKKKIIDSDSDTPKKENSHKKLDSSTPLNIVSLSPKNKKNNKQSRLDMFVLNKNLNKYIDEDSSSNNFDIIIDDYIEPKTPVKDNNESFSSVRAEFNKTEHLIESDSTPKKNFNENFLENLSQTPQTPQSQTKKCAFNFLMNKVNKNKADLAKTPLNKFKLTNASDNCEKTPIKNQDMQHDTHVFHRLEHTQQFSESEKEFLNELKMTEIKFELKKEYDPVCLLGDNGSFKIDLNSALNFDFTKFGDLVGDQCTCSKPDSLIAENQNDALNTSFESEQQFVIDETITEDPNDKELSQDSNDTLNDVSLNESLPQSKRRRIDPNEPDQPETNTLNDELWTEKYQFKNEKEIVTNKTQFLRLKEWLTNWKTILGETDRKMSISDGNESDSELSVDTDFFEKVNGRKFYSNAILLSGPHGSGKTSSIYSIAKQLGFKIFEVNASGLRNKNQIIKDLDGALKSHHVSNSTKSSSNEFTPKSRKRKISLRREVCLSASNHLINEIASDLDDDKSEDSSDNQGVNIHRESLILFDEIDVVFKEDVGFWAAVNHFKKRSKKPIVLTTSDEFLQDKVNLNIEKIEFFQPKIQEAISFIKKISIKENIVIDDKTAYRIVMDCKGDMRRILCQFQTLSVKNHPITIENEFDITFKKCYFHLKNSLFLDFMTHKILKYLESSSIFNRNEFKRYDLVLLKDGLSDNGSNSTTIVFNPFQPVSLDQVPKKDLSKINTSFHKEIYSDLFKELSGLIYGNSLDMNIWLQQGHISQFNYSSNVCMNRLAQNLFMFTSNKALSLEYRSYLHEICKLEEDKQTCQNTNTKRRNYLSYLNLGLSKEDYSLLAKSSLK</sequence>
<dbReference type="Gene3D" id="1.10.8.60">
    <property type="match status" value="1"/>
</dbReference>
<dbReference type="Gene3D" id="1.10.10.10">
    <property type="entry name" value="Winged helix-like DNA-binding domain superfamily/Winged helix DNA-binding domain"/>
    <property type="match status" value="1"/>
</dbReference>
<dbReference type="GO" id="GO:0016887">
    <property type="term" value="F:ATP hydrolysis activity"/>
    <property type="evidence" value="ECO:0007669"/>
    <property type="project" value="InterPro"/>
</dbReference>
<dbReference type="PANTHER" id="PTHR10615">
    <property type="entry name" value="HISTONE ACETYLTRANSFERASE"/>
    <property type="match status" value="1"/>
</dbReference>
<evidence type="ECO:0000256" key="5">
    <source>
        <dbReference type="ARBA" id="ARBA00022723"/>
    </source>
</evidence>